<comment type="caution">
    <text evidence="8">The sequence shown here is derived from an EMBL/GenBank/DDBJ whole genome shotgun (WGS) entry which is preliminary data.</text>
</comment>
<dbReference type="SUPFAM" id="SSF88659">
    <property type="entry name" value="Sigma3 and sigma4 domains of RNA polymerase sigma factors"/>
    <property type="match status" value="1"/>
</dbReference>
<dbReference type="Gene3D" id="1.10.1740.10">
    <property type="match status" value="1"/>
</dbReference>
<dbReference type="Pfam" id="PF04542">
    <property type="entry name" value="Sigma70_r2"/>
    <property type="match status" value="1"/>
</dbReference>
<dbReference type="InterPro" id="IPR013324">
    <property type="entry name" value="RNA_pol_sigma_r3/r4-like"/>
</dbReference>
<evidence type="ECO:0000313" key="9">
    <source>
        <dbReference type="Proteomes" id="UP001589797"/>
    </source>
</evidence>
<dbReference type="Proteomes" id="UP001589797">
    <property type="component" value="Unassembled WGS sequence"/>
</dbReference>
<feature type="domain" description="RNA polymerase sigma-70 region 2" evidence="7">
    <location>
        <begin position="18"/>
        <end position="82"/>
    </location>
</feature>
<dbReference type="InterPro" id="IPR000838">
    <property type="entry name" value="RNA_pol_sigma70_ECF_CS"/>
</dbReference>
<organism evidence="8 9">
    <name type="scientific">Fontibacter flavus</name>
    <dbReference type="NCBI Taxonomy" id="654838"/>
    <lineage>
        <taxon>Bacteria</taxon>
        <taxon>Pseudomonadati</taxon>
        <taxon>Bacteroidota</taxon>
        <taxon>Cytophagia</taxon>
        <taxon>Cytophagales</taxon>
        <taxon>Cyclobacteriaceae</taxon>
        <taxon>Fontibacter</taxon>
    </lineage>
</organism>
<evidence type="ECO:0000256" key="5">
    <source>
        <dbReference type="ARBA" id="ARBA00023163"/>
    </source>
</evidence>
<protein>
    <recommendedName>
        <fullName evidence="6">RNA polymerase sigma factor</fullName>
    </recommendedName>
</protein>
<dbReference type="InterPro" id="IPR014284">
    <property type="entry name" value="RNA_pol_sigma-70_dom"/>
</dbReference>
<keyword evidence="2 6" id="KW-0805">Transcription regulation</keyword>
<name>A0ABV6FWW1_9BACT</name>
<evidence type="ECO:0000256" key="4">
    <source>
        <dbReference type="ARBA" id="ARBA00023125"/>
    </source>
</evidence>
<evidence type="ECO:0000313" key="8">
    <source>
        <dbReference type="EMBL" id="MFC0264364.1"/>
    </source>
</evidence>
<dbReference type="EMBL" id="JBHLWI010000050">
    <property type="protein sequence ID" value="MFC0264364.1"/>
    <property type="molecule type" value="Genomic_DNA"/>
</dbReference>
<dbReference type="InterPro" id="IPR007627">
    <property type="entry name" value="RNA_pol_sigma70_r2"/>
</dbReference>
<dbReference type="PROSITE" id="PS01063">
    <property type="entry name" value="SIGMA70_ECF"/>
    <property type="match status" value="1"/>
</dbReference>
<dbReference type="PANTHER" id="PTHR43133:SF8">
    <property type="entry name" value="RNA POLYMERASE SIGMA FACTOR HI_1459-RELATED"/>
    <property type="match status" value="1"/>
</dbReference>
<dbReference type="InterPro" id="IPR013325">
    <property type="entry name" value="RNA_pol_sigma_r2"/>
</dbReference>
<gene>
    <name evidence="8" type="ORF">ACFFIP_16885</name>
</gene>
<dbReference type="PANTHER" id="PTHR43133">
    <property type="entry name" value="RNA POLYMERASE ECF-TYPE SIGMA FACTO"/>
    <property type="match status" value="1"/>
</dbReference>
<evidence type="ECO:0000256" key="2">
    <source>
        <dbReference type="ARBA" id="ARBA00023015"/>
    </source>
</evidence>
<keyword evidence="9" id="KW-1185">Reference proteome</keyword>
<sequence>MTSQQNEKLKTPVIEKWVKDYYKDLYIRARFKTGNSALAEDLVQETFLSAYRGYSKFKGESSPRTWLMQILHNKIADHFRKKYKSPIDTKLADSQYEVTSHFDSFGNWEPNGYEKNWESPHLLDNEDFNLHFSTCIGHLPDQWSGIIMDKYIRGKKTDLICQENQISTTNYWQVIHRAKLMLKKCLERYFKE</sequence>
<evidence type="ECO:0000256" key="3">
    <source>
        <dbReference type="ARBA" id="ARBA00023082"/>
    </source>
</evidence>
<reference evidence="8 9" key="1">
    <citation type="submission" date="2024-09" db="EMBL/GenBank/DDBJ databases">
        <authorList>
            <person name="Sun Q."/>
            <person name="Mori K."/>
        </authorList>
    </citation>
    <scope>NUCLEOTIDE SEQUENCE [LARGE SCALE GENOMIC DNA]</scope>
    <source>
        <strain evidence="8 9">CCM 7650</strain>
    </source>
</reference>
<evidence type="ECO:0000256" key="1">
    <source>
        <dbReference type="ARBA" id="ARBA00010641"/>
    </source>
</evidence>
<dbReference type="InterPro" id="IPR039425">
    <property type="entry name" value="RNA_pol_sigma-70-like"/>
</dbReference>
<evidence type="ECO:0000256" key="6">
    <source>
        <dbReference type="RuleBase" id="RU000716"/>
    </source>
</evidence>
<keyword evidence="4 6" id="KW-0238">DNA-binding</keyword>
<dbReference type="NCBIfam" id="TIGR02937">
    <property type="entry name" value="sigma70-ECF"/>
    <property type="match status" value="1"/>
</dbReference>
<keyword evidence="3 6" id="KW-0731">Sigma factor</keyword>
<keyword evidence="5 6" id="KW-0804">Transcription</keyword>
<dbReference type="SUPFAM" id="SSF88946">
    <property type="entry name" value="Sigma2 domain of RNA polymerase sigma factors"/>
    <property type="match status" value="1"/>
</dbReference>
<accession>A0ABV6FWW1</accession>
<proteinExistence type="inferred from homology"/>
<evidence type="ECO:0000259" key="7">
    <source>
        <dbReference type="Pfam" id="PF04542"/>
    </source>
</evidence>
<dbReference type="RefSeq" id="WP_382388904.1">
    <property type="nucleotide sequence ID" value="NZ_JBHLWI010000050.1"/>
</dbReference>
<comment type="similarity">
    <text evidence="1 6">Belongs to the sigma-70 factor family. ECF subfamily.</text>
</comment>